<sequence length="160" mass="19193">MDFKSSPKKRMMFTKEEDDMIKELVTEFEKKPNWKQIGEKLGRTARQCRERFKTYLAPNTKNTAWTPEEDELLKKLVHQFGNHWAQFRVYFPGKSDNNIKNRYNFHIQPIRKSKYQNVSLDEPVLEVTQDVLDTPFDMPAESIFEWNLMNDETYELFSAE</sequence>
<evidence type="ECO:0000259" key="2">
    <source>
        <dbReference type="PROSITE" id="PS51294"/>
    </source>
</evidence>
<dbReference type="InParanoid" id="A2FH34"/>
<evidence type="ECO:0000313" key="4">
    <source>
        <dbReference type="Proteomes" id="UP000001542"/>
    </source>
</evidence>
<dbReference type="GO" id="GO:0000981">
    <property type="term" value="F:DNA-binding transcription factor activity, RNA polymerase II-specific"/>
    <property type="evidence" value="ECO:0000318"/>
    <property type="project" value="GO_Central"/>
</dbReference>
<dbReference type="eggNOG" id="KOG0048">
    <property type="taxonomic scope" value="Eukaryota"/>
</dbReference>
<organism evidence="3 4">
    <name type="scientific">Trichomonas vaginalis (strain ATCC PRA-98 / G3)</name>
    <dbReference type="NCBI Taxonomy" id="412133"/>
    <lineage>
        <taxon>Eukaryota</taxon>
        <taxon>Metamonada</taxon>
        <taxon>Parabasalia</taxon>
        <taxon>Trichomonadida</taxon>
        <taxon>Trichomonadidae</taxon>
        <taxon>Trichomonas</taxon>
    </lineage>
</organism>
<dbReference type="OrthoDB" id="2143914at2759"/>
<dbReference type="VEuPathDB" id="TrichDB:TVAG_354140"/>
<reference evidence="3" key="2">
    <citation type="journal article" date="2007" name="Science">
        <title>Draft genome sequence of the sexually transmitted pathogen Trichomonas vaginalis.</title>
        <authorList>
            <person name="Carlton J.M."/>
            <person name="Hirt R.P."/>
            <person name="Silva J.C."/>
            <person name="Delcher A.L."/>
            <person name="Schatz M."/>
            <person name="Zhao Q."/>
            <person name="Wortman J.R."/>
            <person name="Bidwell S.L."/>
            <person name="Alsmark U.C.M."/>
            <person name="Besteiro S."/>
            <person name="Sicheritz-Ponten T."/>
            <person name="Noel C.J."/>
            <person name="Dacks J.B."/>
            <person name="Foster P.G."/>
            <person name="Simillion C."/>
            <person name="Van de Peer Y."/>
            <person name="Miranda-Saavedra D."/>
            <person name="Barton G.J."/>
            <person name="Westrop G.D."/>
            <person name="Mueller S."/>
            <person name="Dessi D."/>
            <person name="Fiori P.L."/>
            <person name="Ren Q."/>
            <person name="Paulsen I."/>
            <person name="Zhang H."/>
            <person name="Bastida-Corcuera F.D."/>
            <person name="Simoes-Barbosa A."/>
            <person name="Brown M.T."/>
            <person name="Hayes R.D."/>
            <person name="Mukherjee M."/>
            <person name="Okumura C.Y."/>
            <person name="Schneider R."/>
            <person name="Smith A.J."/>
            <person name="Vanacova S."/>
            <person name="Villalvazo M."/>
            <person name="Haas B.J."/>
            <person name="Pertea M."/>
            <person name="Feldblyum T.V."/>
            <person name="Utterback T.R."/>
            <person name="Shu C.L."/>
            <person name="Osoegawa K."/>
            <person name="de Jong P.J."/>
            <person name="Hrdy I."/>
            <person name="Horvathova L."/>
            <person name="Zubacova Z."/>
            <person name="Dolezal P."/>
            <person name="Malik S.B."/>
            <person name="Logsdon J.M. Jr."/>
            <person name="Henze K."/>
            <person name="Gupta A."/>
            <person name="Wang C.C."/>
            <person name="Dunne R.L."/>
            <person name="Upcroft J.A."/>
            <person name="Upcroft P."/>
            <person name="White O."/>
            <person name="Salzberg S.L."/>
            <person name="Tang P."/>
            <person name="Chiu C.-H."/>
            <person name="Lee Y.-S."/>
            <person name="Embley T.M."/>
            <person name="Coombs G.H."/>
            <person name="Mottram J.C."/>
            <person name="Tachezy J."/>
            <person name="Fraser-Liggett C.M."/>
            <person name="Johnson P.J."/>
        </authorList>
    </citation>
    <scope>NUCLEOTIDE SEQUENCE [LARGE SCALE GENOMIC DNA]</scope>
    <source>
        <strain evidence="3">G3</strain>
    </source>
</reference>
<dbReference type="AlphaFoldDB" id="A2FH34"/>
<dbReference type="Pfam" id="PF13921">
    <property type="entry name" value="Myb_DNA-bind_6"/>
    <property type="match status" value="1"/>
</dbReference>
<evidence type="ECO:0000259" key="1">
    <source>
        <dbReference type="PROSITE" id="PS50090"/>
    </source>
</evidence>
<reference evidence="3" key="1">
    <citation type="submission" date="2006-10" db="EMBL/GenBank/DDBJ databases">
        <authorList>
            <person name="Amadeo P."/>
            <person name="Zhao Q."/>
            <person name="Wortman J."/>
            <person name="Fraser-Liggett C."/>
            <person name="Carlton J."/>
        </authorList>
    </citation>
    <scope>NUCLEOTIDE SEQUENCE</scope>
    <source>
        <strain evidence="3">G3</strain>
    </source>
</reference>
<dbReference type="SMART" id="SM00717">
    <property type="entry name" value="SANT"/>
    <property type="match status" value="2"/>
</dbReference>
<dbReference type="Proteomes" id="UP000001542">
    <property type="component" value="Unassembled WGS sequence"/>
</dbReference>
<dbReference type="InterPro" id="IPR009057">
    <property type="entry name" value="Homeodomain-like_sf"/>
</dbReference>
<dbReference type="SUPFAM" id="SSF46689">
    <property type="entry name" value="Homeodomain-like"/>
    <property type="match status" value="2"/>
</dbReference>
<dbReference type="EMBL" id="DS113788">
    <property type="protein sequence ID" value="EAX95802.1"/>
    <property type="molecule type" value="Genomic_DNA"/>
</dbReference>
<feature type="domain" description="HTH myb-type" evidence="2">
    <location>
        <begin position="5"/>
        <end position="56"/>
    </location>
</feature>
<gene>
    <name evidence="3" type="ORF">TVAG_354140</name>
</gene>
<dbReference type="PROSITE" id="PS51294">
    <property type="entry name" value="HTH_MYB"/>
    <property type="match status" value="2"/>
</dbReference>
<dbReference type="KEGG" id="tva:4753564"/>
<dbReference type="CDD" id="cd00167">
    <property type="entry name" value="SANT"/>
    <property type="match status" value="2"/>
</dbReference>
<dbReference type="GO" id="GO:0005634">
    <property type="term" value="C:nucleus"/>
    <property type="evidence" value="ECO:0000318"/>
    <property type="project" value="GO_Central"/>
</dbReference>
<dbReference type="PANTHER" id="PTHR45614:SF253">
    <property type="entry name" value="CHROMOSOME UNDETERMINED SCAFFOLD_38, WHOLE GENOME SHOTGUN SEQUENCE"/>
    <property type="match status" value="1"/>
</dbReference>
<protein>
    <submittedName>
        <fullName evidence="3">Myb-like DNA-binding domain containing protein</fullName>
    </submittedName>
</protein>
<evidence type="ECO:0000313" key="3">
    <source>
        <dbReference type="EMBL" id="EAX95802.1"/>
    </source>
</evidence>
<dbReference type="RefSeq" id="XP_001308732.1">
    <property type="nucleotide sequence ID" value="XM_001308731.1"/>
</dbReference>
<dbReference type="GO" id="GO:0000978">
    <property type="term" value="F:RNA polymerase II cis-regulatory region sequence-specific DNA binding"/>
    <property type="evidence" value="ECO:0000318"/>
    <property type="project" value="GO_Central"/>
</dbReference>
<feature type="domain" description="Myb-like" evidence="1">
    <location>
        <begin position="5"/>
        <end position="56"/>
    </location>
</feature>
<dbReference type="SMR" id="A2FH34"/>
<dbReference type="PANTHER" id="PTHR45614">
    <property type="entry name" value="MYB PROTEIN-RELATED"/>
    <property type="match status" value="1"/>
</dbReference>
<feature type="domain" description="HTH myb-type" evidence="2">
    <location>
        <begin position="57"/>
        <end position="111"/>
    </location>
</feature>
<accession>A2FH34</accession>
<dbReference type="InterPro" id="IPR017930">
    <property type="entry name" value="Myb_dom"/>
</dbReference>
<dbReference type="PROSITE" id="PS50090">
    <property type="entry name" value="MYB_LIKE"/>
    <property type="match status" value="2"/>
</dbReference>
<dbReference type="Gene3D" id="1.10.10.60">
    <property type="entry name" value="Homeodomain-like"/>
    <property type="match status" value="2"/>
</dbReference>
<dbReference type="InterPro" id="IPR050560">
    <property type="entry name" value="MYB_TF"/>
</dbReference>
<proteinExistence type="predicted"/>
<dbReference type="GO" id="GO:0006355">
    <property type="term" value="P:regulation of DNA-templated transcription"/>
    <property type="evidence" value="ECO:0000318"/>
    <property type="project" value="GO_Central"/>
</dbReference>
<name>A2FH34_TRIV3</name>
<keyword evidence="3" id="KW-0238">DNA-binding</keyword>
<dbReference type="VEuPathDB" id="TrichDB:TVAGG3_0427690"/>
<feature type="domain" description="Myb-like" evidence="1">
    <location>
        <begin position="57"/>
        <end position="107"/>
    </location>
</feature>
<dbReference type="InterPro" id="IPR001005">
    <property type="entry name" value="SANT/Myb"/>
</dbReference>
<dbReference type="STRING" id="5722.A2FH34"/>
<keyword evidence="4" id="KW-1185">Reference proteome</keyword>